<dbReference type="PANTHER" id="PTHR30388">
    <property type="entry name" value="ALDEHYDE OXIDOREDUCTASE MOLYBDENUM COFACTOR ASSEMBLY PROTEIN"/>
    <property type="match status" value="1"/>
</dbReference>
<dbReference type="STRING" id="112413.SAMN05421854_105151"/>
<dbReference type="SMART" id="SM00746">
    <property type="entry name" value="TRASH"/>
    <property type="match status" value="1"/>
</dbReference>
<dbReference type="Pfam" id="PF13478">
    <property type="entry name" value="XdhC_C"/>
    <property type="match status" value="1"/>
</dbReference>
<evidence type="ECO:0000313" key="2">
    <source>
        <dbReference type="EMBL" id="NEC60525.1"/>
    </source>
</evidence>
<organism evidence="3 4">
    <name type="scientific">Amycolatopsis rubida</name>
    <dbReference type="NCBI Taxonomy" id="112413"/>
    <lineage>
        <taxon>Bacteria</taxon>
        <taxon>Bacillati</taxon>
        <taxon>Actinomycetota</taxon>
        <taxon>Actinomycetes</taxon>
        <taxon>Pseudonocardiales</taxon>
        <taxon>Pseudonocardiaceae</taxon>
        <taxon>Amycolatopsis</taxon>
    </lineage>
</organism>
<accession>A0A1I5Q1P1</accession>
<gene>
    <name evidence="2" type="ORF">G3I59_34320</name>
    <name evidence="3" type="ORF">SAMN05421854_105151</name>
</gene>
<sequence length="301" mass="30719">MNTHLARRQAELVAARRPFVHATVVRAAAPTSVSTGDHAIVLEDGTLEGFVGGQCTLASVKLAALDVLRDGASLLLRVLPEGGPEFPATDGARVEVNPCLSGGAVEIYLEPVLPAPVVHVVGTSPIARAVADLAGAVGYEATSDEDGATAAGAAAVVIARHGGPEPDDLRAALAAEVPYVGLVASTVRGHAVLDETGLDEDQRARVHTPAGLPISAGTPEEIALSILAEIVSVLRARDAAGHEGSEPPPSARPAVATDPVCGMNVVVAPDAIHLDVDGTDYYFCRPGCRDAFKAEHSVSVG</sequence>
<protein>
    <submittedName>
        <fullName evidence="3">Xanthine dehydrogenase accessory factor</fullName>
    </submittedName>
    <submittedName>
        <fullName evidence="2">YHS domain-containing protein</fullName>
    </submittedName>
</protein>
<dbReference type="Gene3D" id="3.40.50.720">
    <property type="entry name" value="NAD(P)-binding Rossmann-like Domain"/>
    <property type="match status" value="1"/>
</dbReference>
<evidence type="ECO:0000313" key="4">
    <source>
        <dbReference type="Proteomes" id="UP000199137"/>
    </source>
</evidence>
<dbReference type="Proteomes" id="UP000470404">
    <property type="component" value="Unassembled WGS sequence"/>
</dbReference>
<dbReference type="Pfam" id="PF02625">
    <property type="entry name" value="XdhC_CoxI"/>
    <property type="match status" value="1"/>
</dbReference>
<dbReference type="AlphaFoldDB" id="A0A1I5Q1P1"/>
<proteinExistence type="predicted"/>
<dbReference type="InterPro" id="IPR003777">
    <property type="entry name" value="XdhC_CoxI"/>
</dbReference>
<dbReference type="EMBL" id="FOWC01000005">
    <property type="protein sequence ID" value="SFP39796.1"/>
    <property type="molecule type" value="Genomic_DNA"/>
</dbReference>
<dbReference type="RefSeq" id="WP_043833805.1">
    <property type="nucleotide sequence ID" value="NZ_FOWC01000005.1"/>
</dbReference>
<keyword evidence="5" id="KW-1185">Reference proteome</keyword>
<dbReference type="InterPro" id="IPR011017">
    <property type="entry name" value="TRASH_dom"/>
</dbReference>
<dbReference type="OrthoDB" id="5242066at2"/>
<reference evidence="2 5" key="2">
    <citation type="submission" date="2020-01" db="EMBL/GenBank/DDBJ databases">
        <title>Insect and environment-associated Actinomycetes.</title>
        <authorList>
            <person name="Currrie C."/>
            <person name="Chevrette M."/>
            <person name="Carlson C."/>
            <person name="Stubbendieck R."/>
            <person name="Wendt-Pienkowski E."/>
        </authorList>
    </citation>
    <scope>NUCLEOTIDE SEQUENCE [LARGE SCALE GENOMIC DNA]</scope>
    <source>
        <strain evidence="2 5">SID8386</strain>
    </source>
</reference>
<dbReference type="InterPro" id="IPR027051">
    <property type="entry name" value="XdhC_Rossmann_dom"/>
</dbReference>
<dbReference type="EMBL" id="JAAGNC010000174">
    <property type="protein sequence ID" value="NEC60525.1"/>
    <property type="molecule type" value="Genomic_DNA"/>
</dbReference>
<dbReference type="PANTHER" id="PTHR30388:SF4">
    <property type="entry name" value="MOLYBDENUM COFACTOR INSERTION CHAPERONE PAOD"/>
    <property type="match status" value="1"/>
</dbReference>
<evidence type="ECO:0000313" key="5">
    <source>
        <dbReference type="Proteomes" id="UP000470404"/>
    </source>
</evidence>
<feature type="domain" description="TRASH" evidence="1">
    <location>
        <begin position="258"/>
        <end position="296"/>
    </location>
</feature>
<dbReference type="InterPro" id="IPR052698">
    <property type="entry name" value="MoCofactor_Util/Proc"/>
</dbReference>
<evidence type="ECO:0000313" key="3">
    <source>
        <dbReference type="EMBL" id="SFP39796.1"/>
    </source>
</evidence>
<name>A0A1I5Q1P1_9PSEU</name>
<evidence type="ECO:0000259" key="1">
    <source>
        <dbReference type="SMART" id="SM00746"/>
    </source>
</evidence>
<dbReference type="Proteomes" id="UP000199137">
    <property type="component" value="Unassembled WGS sequence"/>
</dbReference>
<reference evidence="3 4" key="1">
    <citation type="submission" date="2016-10" db="EMBL/GenBank/DDBJ databases">
        <authorList>
            <person name="de Groot N.N."/>
        </authorList>
    </citation>
    <scope>NUCLEOTIDE SEQUENCE [LARGE SCALE GENOMIC DNA]</scope>
    <source>
        <strain evidence="3 4">DSM 44637</strain>
    </source>
</reference>